<dbReference type="GO" id="GO:0006281">
    <property type="term" value="P:DNA repair"/>
    <property type="evidence" value="ECO:0007669"/>
    <property type="project" value="InterPro"/>
</dbReference>
<dbReference type="EMBL" id="JQBW01000009">
    <property type="protein sequence ID" value="KRN58739.1"/>
    <property type="molecule type" value="Genomic_DNA"/>
</dbReference>
<evidence type="ECO:0000256" key="3">
    <source>
        <dbReference type="ARBA" id="ARBA00022722"/>
    </source>
</evidence>
<dbReference type="Pfam" id="PF17768">
    <property type="entry name" value="RecJ_OB"/>
    <property type="match status" value="1"/>
</dbReference>
<dbReference type="AlphaFoldDB" id="A0A0R2I0Q1"/>
<dbReference type="Pfam" id="PF10141">
    <property type="entry name" value="ssDNA-exonuc_C"/>
    <property type="match status" value="1"/>
</dbReference>
<comment type="caution">
    <text evidence="10">The sequence shown here is derived from an EMBL/GenBank/DDBJ whole genome shotgun (WGS) entry which is preliminary data.</text>
</comment>
<dbReference type="Pfam" id="PF02272">
    <property type="entry name" value="DHHA1"/>
    <property type="match status" value="1"/>
</dbReference>
<dbReference type="SUPFAM" id="SSF64182">
    <property type="entry name" value="DHH phosphoesterases"/>
    <property type="match status" value="1"/>
</dbReference>
<evidence type="ECO:0000256" key="4">
    <source>
        <dbReference type="ARBA" id="ARBA00022801"/>
    </source>
</evidence>
<evidence type="ECO:0000259" key="6">
    <source>
        <dbReference type="Pfam" id="PF01368"/>
    </source>
</evidence>
<reference evidence="10 11" key="1">
    <citation type="journal article" date="2015" name="Genome Announc.">
        <title>Expanding the biotechnology potential of lactobacilli through comparative genomics of 213 strains and associated genera.</title>
        <authorList>
            <person name="Sun Z."/>
            <person name="Harris H.M."/>
            <person name="McCann A."/>
            <person name="Guo C."/>
            <person name="Argimon S."/>
            <person name="Zhang W."/>
            <person name="Yang X."/>
            <person name="Jeffery I.B."/>
            <person name="Cooney J.C."/>
            <person name="Kagawa T.F."/>
            <person name="Liu W."/>
            <person name="Song Y."/>
            <person name="Salvetti E."/>
            <person name="Wrobel A."/>
            <person name="Rasinkangas P."/>
            <person name="Parkhill J."/>
            <person name="Rea M.C."/>
            <person name="O'Sullivan O."/>
            <person name="Ritari J."/>
            <person name="Douillard F.P."/>
            <person name="Paul Ross R."/>
            <person name="Yang R."/>
            <person name="Briner A.E."/>
            <person name="Felis G.E."/>
            <person name="de Vos W.M."/>
            <person name="Barrangou R."/>
            <person name="Klaenhammer T.R."/>
            <person name="Caufield P.W."/>
            <person name="Cui Y."/>
            <person name="Zhang H."/>
            <person name="O'Toole P.W."/>
        </authorList>
    </citation>
    <scope>NUCLEOTIDE SEQUENCE [LARGE SCALE GENOMIC DNA]</scope>
    <source>
        <strain evidence="10 11">DSM 17896</strain>
    </source>
</reference>
<accession>A0A0R2I0Q1</accession>
<dbReference type="GO" id="GO:0006310">
    <property type="term" value="P:DNA recombination"/>
    <property type="evidence" value="ECO:0007669"/>
    <property type="project" value="InterPro"/>
</dbReference>
<keyword evidence="5 10" id="KW-0269">Exonuclease</keyword>
<evidence type="ECO:0000259" key="9">
    <source>
        <dbReference type="Pfam" id="PF17768"/>
    </source>
</evidence>
<dbReference type="GO" id="GO:0003676">
    <property type="term" value="F:nucleic acid binding"/>
    <property type="evidence" value="ECO:0007669"/>
    <property type="project" value="InterPro"/>
</dbReference>
<sequence>MLQAKYQWQATKVDNQELVQQIADQCQLPTVLAQLLVARGCKDLKAAQLFLKPQLAEIKEPHYLHDMDKAVARIKQAVANGEQITIYGDYDADGMTSTTVLYEALESLGSKVNYFIPNRFKDGYGPNQDEYKRLIDEGTQLIVTVDNGVTGKDEVAYAKSRGVDVVITDHHKLPDELPDAVAIVHPQYPGAEYPYADLSGVGVAFKVAWALLEEFPTEMLDLVAIGEIADVVSLAGENHALVYFGLQQLRAGMRPGIHALAKLANVDEAHLTDQDIGFQIAPRLNALGRIADANDGVKLLSTLDDDEAAQLAQQVDQCNKKRQDLVKQIYAEALQKAQAPDNLRRQTLLIVGHGWHQGVLGIVASRLVETTGKPTIVASVDQGQLIAKGSGRSVDGFDIFAALTDHRDLMTAFGGHAMACGLSFNIVKLPQLSKALEMGAKTQKVDLSKKPTVQYAGTMTADQLTKDFYQQIQRLAPFGPDNEEPQFCLKQPKIQQAQLIGADKQHLKMRLASKQGGIDLLAFNQAELLKALSTTPVDLLVKLGLNRWNGQENAQLMLTDCHFEGPVIVDNRQQAVTAATFQQRVNYLIFSPELRKNVQGHANGPVLGPDQLSDAKLNGAPLSMIDLPESLQQLVDVLQQLKGVSELRLGFRQFKARPVFQIPGRQQFVAFYQLLRKTRTINLNQQAERLINSLKIDQNQLIFMIRVFLELRFVTMKNGFLKISDHVQAGDLKATQQYRQAEQWQAVVTTLVKSSSAQLGDWIRQHLTL</sequence>
<name>A0A0R2I0Q1_9LACO</name>
<dbReference type="InterPro" id="IPR041122">
    <property type="entry name" value="RecJ_OB"/>
</dbReference>
<comment type="similarity">
    <text evidence="1">Belongs to the RecJ family.</text>
</comment>
<organism evidence="10 11">
    <name type="scientific">Limosilactobacillus secaliphilus</name>
    <dbReference type="NCBI Taxonomy" id="396268"/>
    <lineage>
        <taxon>Bacteria</taxon>
        <taxon>Bacillati</taxon>
        <taxon>Bacillota</taxon>
        <taxon>Bacilli</taxon>
        <taxon>Lactobacillales</taxon>
        <taxon>Lactobacillaceae</taxon>
        <taxon>Limosilactobacillus</taxon>
    </lineage>
</organism>
<evidence type="ECO:0000256" key="2">
    <source>
        <dbReference type="ARBA" id="ARBA00019841"/>
    </source>
</evidence>
<gene>
    <name evidence="10" type="ORF">IV45_GL000364</name>
</gene>
<evidence type="ECO:0000313" key="11">
    <source>
        <dbReference type="Proteomes" id="UP000050934"/>
    </source>
</evidence>
<dbReference type="GO" id="GO:0008409">
    <property type="term" value="F:5'-3' exonuclease activity"/>
    <property type="evidence" value="ECO:0007669"/>
    <property type="project" value="InterPro"/>
</dbReference>
<dbReference type="Proteomes" id="UP000050934">
    <property type="component" value="Unassembled WGS sequence"/>
</dbReference>
<evidence type="ECO:0000259" key="7">
    <source>
        <dbReference type="Pfam" id="PF02272"/>
    </source>
</evidence>
<dbReference type="InterPro" id="IPR004610">
    <property type="entry name" value="RecJ"/>
</dbReference>
<dbReference type="InterPro" id="IPR001667">
    <property type="entry name" value="DDH_dom"/>
</dbReference>
<dbReference type="PATRIC" id="fig|396268.3.peg.368"/>
<feature type="domain" description="DHHA1" evidence="7">
    <location>
        <begin position="351"/>
        <end position="437"/>
    </location>
</feature>
<dbReference type="Gene3D" id="3.90.1640.30">
    <property type="match status" value="1"/>
</dbReference>
<dbReference type="STRING" id="396268.IV45_GL000364"/>
<dbReference type="PANTHER" id="PTHR30255:SF2">
    <property type="entry name" value="SINGLE-STRANDED-DNA-SPECIFIC EXONUCLEASE RECJ"/>
    <property type="match status" value="1"/>
</dbReference>
<evidence type="ECO:0000313" key="10">
    <source>
        <dbReference type="EMBL" id="KRN58739.1"/>
    </source>
</evidence>
<proteinExistence type="inferred from homology"/>
<dbReference type="OrthoDB" id="9809852at2"/>
<evidence type="ECO:0000259" key="8">
    <source>
        <dbReference type="Pfam" id="PF10141"/>
    </source>
</evidence>
<keyword evidence="3" id="KW-0540">Nuclease</keyword>
<feature type="domain" description="DDH" evidence="6">
    <location>
        <begin position="83"/>
        <end position="226"/>
    </location>
</feature>
<dbReference type="InterPro" id="IPR051673">
    <property type="entry name" value="SSDNA_exonuclease_RecJ"/>
</dbReference>
<feature type="domain" description="Single-stranded-DNA-specific exonuclease RecJ C-terminal" evidence="8">
    <location>
        <begin position="568"/>
        <end position="763"/>
    </location>
</feature>
<dbReference type="InterPro" id="IPR038763">
    <property type="entry name" value="DHH_sf"/>
</dbReference>
<dbReference type="NCBIfam" id="TIGR00644">
    <property type="entry name" value="recJ"/>
    <property type="match status" value="1"/>
</dbReference>
<dbReference type="RefSeq" id="WP_057740909.1">
    <property type="nucleotide sequence ID" value="NZ_JQBW01000009.1"/>
</dbReference>
<dbReference type="InterPro" id="IPR018779">
    <property type="entry name" value="RecJ_C"/>
</dbReference>
<keyword evidence="4" id="KW-0378">Hydrolase</keyword>
<evidence type="ECO:0000256" key="5">
    <source>
        <dbReference type="ARBA" id="ARBA00022839"/>
    </source>
</evidence>
<dbReference type="Gene3D" id="3.10.310.30">
    <property type="match status" value="1"/>
</dbReference>
<dbReference type="PANTHER" id="PTHR30255">
    <property type="entry name" value="SINGLE-STRANDED-DNA-SPECIFIC EXONUCLEASE RECJ"/>
    <property type="match status" value="1"/>
</dbReference>
<dbReference type="Pfam" id="PF01368">
    <property type="entry name" value="DHH"/>
    <property type="match status" value="1"/>
</dbReference>
<keyword evidence="11" id="KW-1185">Reference proteome</keyword>
<feature type="domain" description="RecJ OB" evidence="9">
    <location>
        <begin position="457"/>
        <end position="560"/>
    </location>
</feature>
<dbReference type="InterPro" id="IPR003156">
    <property type="entry name" value="DHHA1_dom"/>
</dbReference>
<evidence type="ECO:0000256" key="1">
    <source>
        <dbReference type="ARBA" id="ARBA00005915"/>
    </source>
</evidence>
<protein>
    <recommendedName>
        <fullName evidence="2">Single-stranded-DNA-specific exonuclease RecJ</fullName>
    </recommendedName>
</protein>